<evidence type="ECO:0000313" key="4">
    <source>
        <dbReference type="EMBL" id="CAB5222373.1"/>
    </source>
</evidence>
<dbReference type="InterPro" id="IPR011050">
    <property type="entry name" value="Pectin_lyase_fold/virulence"/>
</dbReference>
<sequence>MSALSINVPYPVFSGKDGLPLDNGYVWIGTANLYPITNPIAVYFDEALTIQATQPLRTINGFISNAGTPAQVYVDAVNFSILVQDSKGSMVYNFPDGTGISANIDSCDVTYDPPFTGGVAYHLCQKLEQIVSFKDFGAVGDGVADDTAAIQAAITALSAGGIVDGQSLTYRVDSTITGVSSNTRIQNATFNFSQQPDIIGSVDRGFYVAGSIATGVSLTSNTVLDSNTVAVTTSSFAVDDLVFLKSTSVWDSSTSTTFGQYARVKSIDSSTQLSLYDAVLMPFNTANAATIAKVTPVKKVVFDNVNFIGANNLTQSQNALYFEYGEDCTVSNCKFEKFDYLGVGFFRCYASTVSDSRIKFARNSGNAYGYGIFGGSYACTVANSWGEDCRHTVTVGDNDGINMFTKVIGCHATSSKDAGFDSHSASMYTEFIGNTVEMSNDRAGTSNHDGLIIQGLHAVFIGNTVVNQKGAGISCQPLVQVGINSTVVIEGNTIFCDDVGYGAVGGNGIYCQVSATYGANFDSIIIKGNKVQGGLNNVSGVNGIYVYDLKSSTTMKNVVIEGNIVDIMSTTSVPLYIRTATAATNVNIQDIVISNNILKTGDTTAAIITSGNASAVIKNITGANNILESTTTGWNFNSTVGSVTKIRFGKNIYNTSTNRVSISDTAVTTDVLMDDSATYEVTTITNATNSTFYRTDWYVFNRAGTVTVTLPDATVSRGRLLRFKTIQAQAVDSASSNVVPIDSATAGTAILPATDGAWCQLYCDGTNWVVMARG</sequence>
<accession>A0A6J7X4Z1</accession>
<evidence type="ECO:0000256" key="2">
    <source>
        <dbReference type="ARBA" id="ARBA00022844"/>
    </source>
</evidence>
<name>A0A6J7X4Z1_9CAUD</name>
<dbReference type="GO" id="GO:0019058">
    <property type="term" value="P:viral life cycle"/>
    <property type="evidence" value="ECO:0007669"/>
    <property type="project" value="UniProtKB-ARBA"/>
</dbReference>
<dbReference type="InterPro" id="IPR024429">
    <property type="entry name" value="Endosialidase_N-extension"/>
</dbReference>
<dbReference type="Gene3D" id="2.160.20.10">
    <property type="entry name" value="Single-stranded right-handed beta-helix, Pectin lyase-like"/>
    <property type="match status" value="1"/>
</dbReference>
<comment type="subcellular location">
    <subcellularLocation>
        <location evidence="1">Virion</location>
    </subcellularLocation>
</comment>
<dbReference type="GO" id="GO:0016829">
    <property type="term" value="F:lyase activity"/>
    <property type="evidence" value="ECO:0007669"/>
    <property type="project" value="UniProtKB-KW"/>
</dbReference>
<proteinExistence type="predicted"/>
<dbReference type="SUPFAM" id="SSF51126">
    <property type="entry name" value="Pectin lyase-like"/>
    <property type="match status" value="2"/>
</dbReference>
<dbReference type="SMART" id="SM00710">
    <property type="entry name" value="PbH1"/>
    <property type="match status" value="10"/>
</dbReference>
<feature type="domain" description="Endosialidase N-terminal extension" evidence="3">
    <location>
        <begin position="138"/>
        <end position="192"/>
    </location>
</feature>
<dbReference type="Pfam" id="PF12218">
    <property type="entry name" value="End_N_terminal"/>
    <property type="match status" value="1"/>
</dbReference>
<dbReference type="Gene3D" id="2.170.14.10">
    <property type="entry name" value="Phage P22 tailspike-like, N-terminal domain"/>
    <property type="match status" value="1"/>
</dbReference>
<dbReference type="GO" id="GO:0044423">
    <property type="term" value="C:virion component"/>
    <property type="evidence" value="ECO:0007669"/>
    <property type="project" value="UniProtKB-KW"/>
</dbReference>
<dbReference type="GO" id="GO:0051701">
    <property type="term" value="P:biological process involved in interaction with host"/>
    <property type="evidence" value="ECO:0007669"/>
    <property type="project" value="UniProtKB-ARBA"/>
</dbReference>
<dbReference type="SUPFAM" id="SSF51327">
    <property type="entry name" value="Head-binding domain of phage P22 tailspike protein"/>
    <property type="match status" value="1"/>
</dbReference>
<evidence type="ECO:0000256" key="1">
    <source>
        <dbReference type="ARBA" id="ARBA00004328"/>
    </source>
</evidence>
<dbReference type="InterPro" id="IPR012334">
    <property type="entry name" value="Pectin_lyas_fold"/>
</dbReference>
<protein>
    <submittedName>
        <fullName evidence="4">Pectate lyase superfamily protein</fullName>
    </submittedName>
</protein>
<organism evidence="4">
    <name type="scientific">uncultured Caudovirales phage</name>
    <dbReference type="NCBI Taxonomy" id="2100421"/>
    <lineage>
        <taxon>Viruses</taxon>
        <taxon>Duplodnaviria</taxon>
        <taxon>Heunggongvirae</taxon>
        <taxon>Uroviricota</taxon>
        <taxon>Caudoviricetes</taxon>
        <taxon>Peduoviridae</taxon>
        <taxon>Maltschvirus</taxon>
        <taxon>Maltschvirus maltsch</taxon>
    </lineage>
</organism>
<dbReference type="EMBL" id="LR798307">
    <property type="protein sequence ID" value="CAB5222373.1"/>
    <property type="molecule type" value="Genomic_DNA"/>
</dbReference>
<keyword evidence="2" id="KW-0946">Virion</keyword>
<gene>
    <name evidence="4" type="ORF">UFOVP379_1</name>
</gene>
<keyword evidence="4" id="KW-0456">Lyase</keyword>
<dbReference type="InterPro" id="IPR006626">
    <property type="entry name" value="PbH1"/>
</dbReference>
<dbReference type="InterPro" id="IPR036730">
    <property type="entry name" value="P22_tailspike_N_sf"/>
</dbReference>
<evidence type="ECO:0000259" key="3">
    <source>
        <dbReference type="Pfam" id="PF12218"/>
    </source>
</evidence>
<reference evidence="4" key="1">
    <citation type="submission" date="2020-05" db="EMBL/GenBank/DDBJ databases">
        <authorList>
            <person name="Chiriac C."/>
            <person name="Salcher M."/>
            <person name="Ghai R."/>
            <person name="Kavagutti S V."/>
        </authorList>
    </citation>
    <scope>NUCLEOTIDE SEQUENCE</scope>
</reference>